<organism evidence="2 3">
    <name type="scientific">Cryptococcus neoformans Tu259-1</name>
    <dbReference type="NCBI Taxonomy" id="1230072"/>
    <lineage>
        <taxon>Eukaryota</taxon>
        <taxon>Fungi</taxon>
        <taxon>Dikarya</taxon>
        <taxon>Basidiomycota</taxon>
        <taxon>Agaricomycotina</taxon>
        <taxon>Tremellomycetes</taxon>
        <taxon>Tremellales</taxon>
        <taxon>Cryptococcaceae</taxon>
        <taxon>Cryptococcus</taxon>
        <taxon>Cryptococcus neoformans species complex</taxon>
    </lineage>
</organism>
<evidence type="ECO:0000256" key="1">
    <source>
        <dbReference type="SAM" id="MobiDB-lite"/>
    </source>
</evidence>
<name>A0A854QCA8_CRYNE</name>
<gene>
    <name evidence="2" type="ORF">C361_05356</name>
</gene>
<sequence length="104" mass="11050">MNRLVFSPDPPFGPNPNRLRFSSLSATSSSLESSSLFKEGDTNNNNFLPLWSDEDVMMVVVAAVVVNDVGCKSSDPNFSSSSWVVGMADAGGDEGDDALEGDDE</sequence>
<proteinExistence type="predicted"/>
<accession>A0A854QCA8</accession>
<evidence type="ECO:0000313" key="3">
    <source>
        <dbReference type="Proteomes" id="UP000199727"/>
    </source>
</evidence>
<feature type="compositionally biased region" description="Acidic residues" evidence="1">
    <location>
        <begin position="91"/>
        <end position="104"/>
    </location>
</feature>
<protein>
    <submittedName>
        <fullName evidence="2">Uncharacterized protein</fullName>
    </submittedName>
</protein>
<dbReference type="Proteomes" id="UP000199727">
    <property type="component" value="Unassembled WGS sequence"/>
</dbReference>
<evidence type="ECO:0000313" key="2">
    <source>
        <dbReference type="EMBL" id="OXG15911.1"/>
    </source>
</evidence>
<reference evidence="2 3" key="1">
    <citation type="submission" date="2017-06" db="EMBL/GenBank/DDBJ databases">
        <title>Global population genomics of the pathogenic fungus Cryptococcus neoformans var. grubii.</title>
        <authorList>
            <person name="Cuomo C."/>
            <person name="Litvintseva A."/>
            <person name="Chen Y."/>
            <person name="Young S."/>
            <person name="Zeng Q."/>
            <person name="Chapman S."/>
            <person name="Gujja S."/>
            <person name="Saif S."/>
            <person name="Birren B."/>
        </authorList>
    </citation>
    <scope>NUCLEOTIDE SEQUENCE [LARGE SCALE GENOMIC DNA]</scope>
    <source>
        <strain evidence="2 3">Tu259-1</strain>
    </source>
</reference>
<dbReference type="EMBL" id="AMKT01000069">
    <property type="protein sequence ID" value="OXG15911.1"/>
    <property type="molecule type" value="Genomic_DNA"/>
</dbReference>
<dbReference type="AlphaFoldDB" id="A0A854QCA8"/>
<feature type="region of interest" description="Disordered" evidence="1">
    <location>
        <begin position="85"/>
        <end position="104"/>
    </location>
</feature>
<comment type="caution">
    <text evidence="2">The sequence shown here is derived from an EMBL/GenBank/DDBJ whole genome shotgun (WGS) entry which is preliminary data.</text>
</comment>